<dbReference type="Gene3D" id="1.20.120.530">
    <property type="entry name" value="GntR ligand-binding domain-like"/>
    <property type="match status" value="1"/>
</dbReference>
<reference evidence="6 7" key="1">
    <citation type="submission" date="2021-01" db="EMBL/GenBank/DDBJ databases">
        <title>Whole genome shotgun sequence of Actinoplanes durhamensis NBRC 14914.</title>
        <authorList>
            <person name="Komaki H."/>
            <person name="Tamura T."/>
        </authorList>
    </citation>
    <scope>NUCLEOTIDE SEQUENCE [LARGE SCALE GENOMIC DNA]</scope>
    <source>
        <strain evidence="6 7">NBRC 14914</strain>
    </source>
</reference>
<dbReference type="InterPro" id="IPR036390">
    <property type="entry name" value="WH_DNA-bd_sf"/>
</dbReference>
<dbReference type="Proteomes" id="UP000637628">
    <property type="component" value="Unassembled WGS sequence"/>
</dbReference>
<keyword evidence="3" id="KW-0804">Transcription</keyword>
<keyword evidence="1" id="KW-0805">Transcription regulation</keyword>
<organism evidence="6 7">
    <name type="scientific">Paractinoplanes durhamensis</name>
    <dbReference type="NCBI Taxonomy" id="113563"/>
    <lineage>
        <taxon>Bacteria</taxon>
        <taxon>Bacillati</taxon>
        <taxon>Actinomycetota</taxon>
        <taxon>Actinomycetes</taxon>
        <taxon>Micromonosporales</taxon>
        <taxon>Micromonosporaceae</taxon>
        <taxon>Paractinoplanes</taxon>
    </lineage>
</organism>
<keyword evidence="2" id="KW-0238">DNA-binding</keyword>
<dbReference type="InterPro" id="IPR008920">
    <property type="entry name" value="TF_FadR/GntR_C"/>
</dbReference>
<dbReference type="InterPro" id="IPR011711">
    <property type="entry name" value="GntR_C"/>
</dbReference>
<accession>A0ABQ3Z0K4</accession>
<evidence type="ECO:0000313" key="6">
    <source>
        <dbReference type="EMBL" id="GIE03351.1"/>
    </source>
</evidence>
<dbReference type="SUPFAM" id="SSF46785">
    <property type="entry name" value="Winged helix' DNA-binding domain"/>
    <property type="match status" value="1"/>
</dbReference>
<gene>
    <name evidence="6" type="ORF">Adu01nite_47010</name>
</gene>
<proteinExistence type="predicted"/>
<dbReference type="Gene3D" id="1.10.10.10">
    <property type="entry name" value="Winged helix-like DNA-binding domain superfamily/Winged helix DNA-binding domain"/>
    <property type="match status" value="1"/>
</dbReference>
<dbReference type="InterPro" id="IPR000524">
    <property type="entry name" value="Tscrpt_reg_HTH_GntR"/>
</dbReference>
<dbReference type="CDD" id="cd07377">
    <property type="entry name" value="WHTH_GntR"/>
    <property type="match status" value="1"/>
</dbReference>
<evidence type="ECO:0000256" key="1">
    <source>
        <dbReference type="ARBA" id="ARBA00023015"/>
    </source>
</evidence>
<comment type="caution">
    <text evidence="6">The sequence shown here is derived from an EMBL/GenBank/DDBJ whole genome shotgun (WGS) entry which is preliminary data.</text>
</comment>
<dbReference type="SMART" id="SM00895">
    <property type="entry name" value="FCD"/>
    <property type="match status" value="1"/>
</dbReference>
<keyword evidence="7" id="KW-1185">Reference proteome</keyword>
<dbReference type="Pfam" id="PF00392">
    <property type="entry name" value="GntR"/>
    <property type="match status" value="1"/>
</dbReference>
<evidence type="ECO:0000256" key="2">
    <source>
        <dbReference type="ARBA" id="ARBA00023125"/>
    </source>
</evidence>
<feature type="compositionally biased region" description="Low complexity" evidence="4">
    <location>
        <begin position="239"/>
        <end position="256"/>
    </location>
</feature>
<protein>
    <submittedName>
        <fullName evidence="6">GntR family transcriptional regulator</fullName>
    </submittedName>
</protein>
<evidence type="ECO:0000259" key="5">
    <source>
        <dbReference type="PROSITE" id="PS50949"/>
    </source>
</evidence>
<dbReference type="PROSITE" id="PS50949">
    <property type="entry name" value="HTH_GNTR"/>
    <property type="match status" value="1"/>
</dbReference>
<evidence type="ECO:0000256" key="4">
    <source>
        <dbReference type="SAM" id="MobiDB-lite"/>
    </source>
</evidence>
<dbReference type="Pfam" id="PF07729">
    <property type="entry name" value="FCD"/>
    <property type="match status" value="1"/>
</dbReference>
<sequence length="285" mass="29560">MSGPRRRSILISRLAGRPPASPHAAIVDELRGIILDGEVPPGSAIPVDAVAAAFGVSRIPVREALMTLIGEGLVDHRPNGGYRVATMTANEFTEIYLVREALETAALRAAIELATEDDDRQARAAHGALDAAVDAYDGRLYHRESRRFHLALIRPCRMRRLLHMLDAAWNMTEPQQAMTHLGGGDRALLHADHAGMLAAFCARDADALTAVFAAHHHRLQAAIGALPQDTGLFEPDDQAGSGTSSGRSGVGSTIGSTGAGGSVSGVSGESSPGSSGIGAPGSSGG</sequence>
<name>A0ABQ3Z0K4_9ACTN</name>
<feature type="compositionally biased region" description="Low complexity" evidence="4">
    <location>
        <begin position="264"/>
        <end position="274"/>
    </location>
</feature>
<dbReference type="RefSeq" id="WP_239132635.1">
    <property type="nucleotide sequence ID" value="NZ_BAAATX010000030.1"/>
</dbReference>
<feature type="region of interest" description="Disordered" evidence="4">
    <location>
        <begin position="230"/>
        <end position="285"/>
    </location>
</feature>
<evidence type="ECO:0000256" key="3">
    <source>
        <dbReference type="ARBA" id="ARBA00023163"/>
    </source>
</evidence>
<dbReference type="SUPFAM" id="SSF48008">
    <property type="entry name" value="GntR ligand-binding domain-like"/>
    <property type="match status" value="1"/>
</dbReference>
<evidence type="ECO:0000313" key="7">
    <source>
        <dbReference type="Proteomes" id="UP000637628"/>
    </source>
</evidence>
<dbReference type="SMART" id="SM00345">
    <property type="entry name" value="HTH_GNTR"/>
    <property type="match status" value="1"/>
</dbReference>
<feature type="compositionally biased region" description="Gly residues" evidence="4">
    <location>
        <begin position="275"/>
        <end position="285"/>
    </location>
</feature>
<dbReference type="InterPro" id="IPR036388">
    <property type="entry name" value="WH-like_DNA-bd_sf"/>
</dbReference>
<feature type="domain" description="HTH gntR-type" evidence="5">
    <location>
        <begin position="20"/>
        <end position="87"/>
    </location>
</feature>
<dbReference type="PANTHER" id="PTHR43537">
    <property type="entry name" value="TRANSCRIPTIONAL REGULATOR, GNTR FAMILY"/>
    <property type="match status" value="1"/>
</dbReference>
<dbReference type="EMBL" id="BOML01000037">
    <property type="protein sequence ID" value="GIE03351.1"/>
    <property type="molecule type" value="Genomic_DNA"/>
</dbReference>
<dbReference type="PANTHER" id="PTHR43537:SF24">
    <property type="entry name" value="GLUCONATE OPERON TRANSCRIPTIONAL REPRESSOR"/>
    <property type="match status" value="1"/>
</dbReference>